<protein>
    <recommendedName>
        <fullName evidence="4 7">Trehalase</fullName>
        <ecNumber evidence="3 7">3.2.1.28</ecNumber>
    </recommendedName>
    <alternativeName>
        <fullName evidence="7">Alpha-trehalose glucohydrolase</fullName>
    </alternativeName>
</protein>
<evidence type="ECO:0000256" key="8">
    <source>
        <dbReference type="SAM" id="SignalP"/>
    </source>
</evidence>
<dbReference type="PANTHER" id="PTHR23403:SF1">
    <property type="entry name" value="TREHALASE"/>
    <property type="match status" value="1"/>
</dbReference>
<keyword evidence="6 7" id="KW-0326">Glycosidase</keyword>
<sequence length="526" mass="60622">MPAGLLLLLGLAIALTDAACIGKPADKATDLCDSEIYCRGDLLKTVQLASIFNDSKTFVDLSQLNDPSVTISNFNKLMKETNNKPNRTQVQRYVSENFNVSNELEDWMPPDWQKRPGLLHRIKDPKYRNWAEHLNNVWKTLGRKITKEVQRNPEKHSLIYVENGFVVPGGRFNEFYYWDSYWVIKGLLLCGMHQTVKGMILNFLSMVVRYGFIPNGGRVYYLMRSQPPMLIPMVDLYLEATNDVDFLREYISILEKEFNYWQREKTVKVNVNGKSNTLARYYVQSPSPRPESYREDYELAQKLPVEKQGEFYNNIKAGAESGWDFTSRWFIRESDVGTTGLQNISASNIIPVDLNAILQQNARLLSSYHYALGNLAKAQHYAKIAESWQEAIDNVLWNEESGIWFDYDIKNNKVRKSFYPSNLVPLYTRSYDKKNGAKYAQRAVAYLHREKIDTFFGGTPTSLNLTGEQWDFPNAWPPLQSFIINGLYLTGVEEAVNEAITLADRWVRSNYLGYVDYGAMFEKVSL</sequence>
<evidence type="ECO:0000256" key="5">
    <source>
        <dbReference type="ARBA" id="ARBA00022801"/>
    </source>
</evidence>
<dbReference type="PROSITE" id="PS00928">
    <property type="entry name" value="TREHALASE_2"/>
    <property type="match status" value="1"/>
</dbReference>
<dbReference type="SUPFAM" id="SSF48208">
    <property type="entry name" value="Six-hairpin glycosidases"/>
    <property type="match status" value="1"/>
</dbReference>
<evidence type="ECO:0000256" key="7">
    <source>
        <dbReference type="RuleBase" id="RU361180"/>
    </source>
</evidence>
<feature type="chain" id="PRO_5012732473" description="Trehalase" evidence="8">
    <location>
        <begin position="19"/>
        <end position="526"/>
    </location>
</feature>
<dbReference type="InterPro" id="IPR018232">
    <property type="entry name" value="Glyco_hydro_37_CS"/>
</dbReference>
<feature type="signal peptide" evidence="8">
    <location>
        <begin position="1"/>
        <end position="18"/>
    </location>
</feature>
<comment type="catalytic activity">
    <reaction evidence="1 7">
        <text>alpha,alpha-trehalose + H2O = alpha-D-glucose + beta-D-glucose</text>
        <dbReference type="Rhea" id="RHEA:32675"/>
        <dbReference type="ChEBI" id="CHEBI:15377"/>
        <dbReference type="ChEBI" id="CHEBI:15903"/>
        <dbReference type="ChEBI" id="CHEBI:16551"/>
        <dbReference type="ChEBI" id="CHEBI:17925"/>
        <dbReference type="EC" id="3.2.1.28"/>
    </reaction>
</comment>
<proteinExistence type="evidence at transcript level"/>
<dbReference type="InterPro" id="IPR012341">
    <property type="entry name" value="6hp_glycosidase-like_sf"/>
</dbReference>
<evidence type="ECO:0000313" key="9">
    <source>
        <dbReference type="EMBL" id="ARK19961.1"/>
    </source>
</evidence>
<dbReference type="Pfam" id="PF01204">
    <property type="entry name" value="Trehalase"/>
    <property type="match status" value="1"/>
</dbReference>
<dbReference type="PROSITE" id="PS00927">
    <property type="entry name" value="TREHALASE_1"/>
    <property type="match status" value="1"/>
</dbReference>
<dbReference type="PRINTS" id="PR00744">
    <property type="entry name" value="GLHYDRLASE37"/>
</dbReference>
<evidence type="ECO:0000256" key="3">
    <source>
        <dbReference type="ARBA" id="ARBA00012757"/>
    </source>
</evidence>
<evidence type="ECO:0000256" key="6">
    <source>
        <dbReference type="ARBA" id="ARBA00023295"/>
    </source>
</evidence>
<dbReference type="EMBL" id="KY563552">
    <property type="protein sequence ID" value="ARK19961.1"/>
    <property type="molecule type" value="mRNA"/>
</dbReference>
<dbReference type="Gene3D" id="1.50.10.10">
    <property type="match status" value="1"/>
</dbReference>
<accession>A0A1W6EW60</accession>
<dbReference type="PANTHER" id="PTHR23403">
    <property type="entry name" value="TREHALASE"/>
    <property type="match status" value="1"/>
</dbReference>
<dbReference type="AlphaFoldDB" id="A0A1W6EW60"/>
<evidence type="ECO:0000256" key="2">
    <source>
        <dbReference type="ARBA" id="ARBA00005615"/>
    </source>
</evidence>
<dbReference type="GO" id="GO:0004555">
    <property type="term" value="F:alpha,alpha-trehalase activity"/>
    <property type="evidence" value="ECO:0007669"/>
    <property type="project" value="UniProtKB-EC"/>
</dbReference>
<keyword evidence="5 7" id="KW-0378">Hydrolase</keyword>
<organism evidence="9">
    <name type="scientific">Ampulex compressa</name>
    <name type="common">Emerald cockroach wasp</name>
    <dbReference type="NCBI Taxonomy" id="860918"/>
    <lineage>
        <taxon>Eukaryota</taxon>
        <taxon>Metazoa</taxon>
        <taxon>Ecdysozoa</taxon>
        <taxon>Arthropoda</taxon>
        <taxon>Hexapoda</taxon>
        <taxon>Insecta</taxon>
        <taxon>Pterygota</taxon>
        <taxon>Neoptera</taxon>
        <taxon>Endopterygota</taxon>
        <taxon>Hymenoptera</taxon>
        <taxon>Apocrita</taxon>
        <taxon>Aculeata</taxon>
        <taxon>Apoidea</taxon>
        <taxon>Ampulicidae</taxon>
        <taxon>Ampulicini</taxon>
        <taxon>Ampulex</taxon>
    </lineage>
</organism>
<dbReference type="InterPro" id="IPR008928">
    <property type="entry name" value="6-hairpin_glycosidase_sf"/>
</dbReference>
<dbReference type="GO" id="GO:0005993">
    <property type="term" value="P:trehalose catabolic process"/>
    <property type="evidence" value="ECO:0007669"/>
    <property type="project" value="TreeGrafter"/>
</dbReference>
<reference evidence="9" key="1">
    <citation type="submission" date="2017-02" db="EMBL/GenBank/DDBJ databases">
        <title>Parasitoid Jewel Wasp Mounts Multi-Pronged Neurochemical Attack to Hijack a Host Brain.</title>
        <authorList>
            <person name="Arvidson R.S."/>
            <person name="Kaiser M."/>
            <person name="Libersat F."/>
            <person name="Adams M.E."/>
        </authorList>
    </citation>
    <scope>NUCLEOTIDE SEQUENCE</scope>
    <source>
        <strain evidence="9">179</strain>
    </source>
</reference>
<evidence type="ECO:0000256" key="4">
    <source>
        <dbReference type="ARBA" id="ARBA00019905"/>
    </source>
</evidence>
<evidence type="ECO:0000256" key="1">
    <source>
        <dbReference type="ARBA" id="ARBA00001576"/>
    </source>
</evidence>
<comment type="similarity">
    <text evidence="2 7">Belongs to the glycosyl hydrolase 37 family.</text>
</comment>
<dbReference type="InterPro" id="IPR001661">
    <property type="entry name" value="Glyco_hydro_37"/>
</dbReference>
<keyword evidence="8" id="KW-0732">Signal</keyword>
<name>A0A1W6EW60_AMPCP</name>
<dbReference type="EC" id="3.2.1.28" evidence="3 7"/>